<feature type="compositionally biased region" description="Basic and acidic residues" evidence="4">
    <location>
        <begin position="475"/>
        <end position="484"/>
    </location>
</feature>
<dbReference type="VEuPathDB" id="ToxoDB:CSUI_003481"/>
<proteinExistence type="predicted"/>
<dbReference type="Proteomes" id="UP000221165">
    <property type="component" value="Unassembled WGS sequence"/>
</dbReference>
<dbReference type="RefSeq" id="XP_067924343.1">
    <property type="nucleotide sequence ID" value="XM_068063679.1"/>
</dbReference>
<dbReference type="InterPro" id="IPR036322">
    <property type="entry name" value="WD40_repeat_dom_sf"/>
</dbReference>
<feature type="repeat" description="WD" evidence="3">
    <location>
        <begin position="799"/>
        <end position="832"/>
    </location>
</feature>
<dbReference type="GO" id="GO:0000028">
    <property type="term" value="P:ribosomal small subunit assembly"/>
    <property type="evidence" value="ECO:0007669"/>
    <property type="project" value="TreeGrafter"/>
</dbReference>
<feature type="region of interest" description="Disordered" evidence="4">
    <location>
        <begin position="52"/>
        <end position="95"/>
    </location>
</feature>
<feature type="compositionally biased region" description="Basic and acidic residues" evidence="4">
    <location>
        <begin position="325"/>
        <end position="340"/>
    </location>
</feature>
<feature type="repeat" description="WD" evidence="3">
    <location>
        <begin position="217"/>
        <end position="258"/>
    </location>
</feature>
<dbReference type="InterPro" id="IPR019775">
    <property type="entry name" value="WD40_repeat_CS"/>
</dbReference>
<organism evidence="5 6">
    <name type="scientific">Cystoisospora suis</name>
    <dbReference type="NCBI Taxonomy" id="483139"/>
    <lineage>
        <taxon>Eukaryota</taxon>
        <taxon>Sar</taxon>
        <taxon>Alveolata</taxon>
        <taxon>Apicomplexa</taxon>
        <taxon>Conoidasida</taxon>
        <taxon>Coccidia</taxon>
        <taxon>Eucoccidiorida</taxon>
        <taxon>Eimeriorina</taxon>
        <taxon>Sarcocystidae</taxon>
        <taxon>Cystoisospora</taxon>
    </lineage>
</organism>
<feature type="repeat" description="WD" evidence="3">
    <location>
        <begin position="910"/>
        <end position="946"/>
    </location>
</feature>
<protein>
    <submittedName>
        <fullName evidence="5">Periodic tryptophan protein pwp2</fullName>
    </submittedName>
</protein>
<dbReference type="SUPFAM" id="SSF50978">
    <property type="entry name" value="WD40 repeat-like"/>
    <property type="match status" value="2"/>
</dbReference>
<sequence>MFSYSFTNLLGAPFESSQAHIVFDKPARCLYTPTSNRVACYRLHTQDHSSTGVLSRDLLPRDGSSSSKESENHHHAKKHKNEDGDDDMQDPDSLAHADKTVGNCGVYTLPFEARVDVSWFCVRSDNLLAISIDAHGQGLILNLVKQACVVNRIQFKSSTSSENKRKWESVKSRQHVVTGAAFSPDDRFFAVAIGRTIQIWHSPEARYAYQLRLHRSVTLHQQTITSLTWSPDSTHLVTGSLDCTVRLWRVKKSQLFLSSASNEDHSTFQAEASQQALLEKKRRRKTDRDHYSGGELGDESSSLVVREESGGDECQTLVASPNKTFRHEEESLQEGEKAEDGLSSIRTGDEEFLPVAFVSHKHPLRFVCFSACLTRIISVNRDGGIVVWKWIPKNRSEEGHLQARLKLLNAHQRAEKKDEEETSGEVTTARGEEREGLESRQKKRKIRKSTNVARVIHPGGRLLADKLLEEREMKKKGGEVVKKEKEKKRVKKQDGRVVKKECDGEDEDKETDGEDDHEEDTEETNEGDSLSEEDEEKEEANDTHYMTEGEEEEGRKGGERRIGSSTSTSSTFASSSSKEDRRHHSIINYMRGIWKTETKAYCSASSSSSSSYLDGRVTHACTNITPYYQSTYGSAISSSSPLPSQYLLIGFAGGVFQLYELPSLSVLCKLSLGLASLDALALSIDGEWIAALGIESQSLIVWEWRSESYVLRQQSHAYGLRCVCFSPSVDGALSGASRIGAKAGSGGHAQQFSSQSYGGGFSSSSLGLGGASKGIVATGGVDGRVKLFESETGYCFCTFTNHMATVTDMVFSPTGNAIFTASLDGTIRGYDLLRYRQFRVFTARPGQAAAGFGSAKKSSSTVLDDLPTGSIQFSCLAIDSGGELLVAGGQGSCFSVFVWSVQTGKLVDELTGHEGPVAAVRFHPHHSRQGVIVTGSWDKKLKVWDLYARRSHGGAPETFEQPGGVLCLDFDPRGTDLLAVGGEGGYVVLWDTRLGSEEGIVATLDVIRDIQGGRRSQNDRRARNNFASKEKKQLLGNTAGLDLNVSVDSLSFSSSGSLLLVGSHRCVCTLLYEARTGALIAKFPLTRNRLLDGILRELNSRFITDAGDPLQEYDLSDEDDTFIEGARERQRIKQHHSLPGVQKGELASKNTRLFLVHDVAFSSDSRNWAVATSQGLYIYSVNLKSGMYASFGGSSSGLGAACGPPPLLTANVTTGNICRALSQKQYAKALIYSLVLNDLPTLISVYEAIPLTSVGLVCSSLAPALLPPLLFFLHLVLSTDIDVGSPHLQFHLLWLSKVLQLHMHVFQGDLAALWTGGSGKKMKASRENKEEKKKTRADAAFDRLTSLSVDLRTLFLLILRQLQQHHSNLQAPFCSNLHTLSFINASIRSNGRITNGDASCVSSSS</sequence>
<evidence type="ECO:0000256" key="1">
    <source>
        <dbReference type="ARBA" id="ARBA00022574"/>
    </source>
</evidence>
<keyword evidence="2" id="KW-0677">Repeat</keyword>
<accession>A0A2C6L5C6</accession>
<dbReference type="PROSITE" id="PS50082">
    <property type="entry name" value="WD_REPEATS_2"/>
    <property type="match status" value="3"/>
</dbReference>
<feature type="compositionally biased region" description="Basic and acidic residues" evidence="4">
    <location>
        <begin position="492"/>
        <end position="502"/>
    </location>
</feature>
<gene>
    <name evidence="5" type="ORF">CSUI_003481</name>
</gene>
<reference evidence="5 6" key="1">
    <citation type="journal article" date="2017" name="Int. J. Parasitol.">
        <title>The genome of the protozoan parasite Cystoisospora suis and a reverse vaccinology approach to identify vaccine candidates.</title>
        <authorList>
            <person name="Palmieri N."/>
            <person name="Shrestha A."/>
            <person name="Ruttkowski B."/>
            <person name="Beck T."/>
            <person name="Vogl C."/>
            <person name="Tomley F."/>
            <person name="Blake D.P."/>
            <person name="Joachim A."/>
        </authorList>
    </citation>
    <scope>NUCLEOTIDE SEQUENCE [LARGE SCALE GENOMIC DNA]</scope>
    <source>
        <strain evidence="5 6">Wien I</strain>
    </source>
</reference>
<feature type="compositionally biased region" description="Polar residues" evidence="4">
    <location>
        <begin position="267"/>
        <end position="276"/>
    </location>
</feature>
<feature type="region of interest" description="Disordered" evidence="4">
    <location>
        <begin position="267"/>
        <end position="342"/>
    </location>
</feature>
<feature type="compositionally biased region" description="Basic and acidic residues" evidence="4">
    <location>
        <begin position="430"/>
        <end position="440"/>
    </location>
</feature>
<name>A0A2C6L5C6_9APIC</name>
<dbReference type="GO" id="GO:0000462">
    <property type="term" value="P:maturation of SSU-rRNA from tricistronic rRNA transcript (SSU-rRNA, 5.8S rRNA, LSU-rRNA)"/>
    <property type="evidence" value="ECO:0007669"/>
    <property type="project" value="TreeGrafter"/>
</dbReference>
<evidence type="ECO:0000256" key="4">
    <source>
        <dbReference type="SAM" id="MobiDB-lite"/>
    </source>
</evidence>
<evidence type="ECO:0000256" key="2">
    <source>
        <dbReference type="ARBA" id="ARBA00022737"/>
    </source>
</evidence>
<keyword evidence="1 3" id="KW-0853">WD repeat</keyword>
<feature type="compositionally biased region" description="Low complexity" evidence="4">
    <location>
        <begin position="563"/>
        <end position="576"/>
    </location>
</feature>
<dbReference type="GeneID" id="94426890"/>
<feature type="compositionally biased region" description="Acidic residues" evidence="4">
    <location>
        <begin position="503"/>
        <end position="539"/>
    </location>
</feature>
<feature type="region of interest" description="Disordered" evidence="4">
    <location>
        <begin position="411"/>
        <end position="453"/>
    </location>
</feature>
<evidence type="ECO:0000313" key="6">
    <source>
        <dbReference type="Proteomes" id="UP000221165"/>
    </source>
</evidence>
<dbReference type="InterPro" id="IPR027145">
    <property type="entry name" value="PWP2"/>
</dbReference>
<dbReference type="PROSITE" id="PS00678">
    <property type="entry name" value="WD_REPEATS_1"/>
    <property type="match status" value="1"/>
</dbReference>
<dbReference type="InterPro" id="IPR001680">
    <property type="entry name" value="WD40_rpt"/>
</dbReference>
<dbReference type="Gene3D" id="2.130.10.10">
    <property type="entry name" value="YVTN repeat-like/Quinoprotein amine dehydrogenase"/>
    <property type="match status" value="3"/>
</dbReference>
<evidence type="ECO:0000313" key="5">
    <source>
        <dbReference type="EMBL" id="PHJ22666.1"/>
    </source>
</evidence>
<keyword evidence="6" id="KW-1185">Reference proteome</keyword>
<dbReference type="GO" id="GO:0032040">
    <property type="term" value="C:small-subunit processome"/>
    <property type="evidence" value="ECO:0007669"/>
    <property type="project" value="TreeGrafter"/>
</dbReference>
<comment type="caution">
    <text evidence="5">The sequence shown here is derived from an EMBL/GenBank/DDBJ whole genome shotgun (WGS) entry which is preliminary data.</text>
</comment>
<evidence type="ECO:0000256" key="3">
    <source>
        <dbReference type="PROSITE-ProRule" id="PRU00221"/>
    </source>
</evidence>
<dbReference type="PROSITE" id="PS50294">
    <property type="entry name" value="WD_REPEATS_REGION"/>
    <property type="match status" value="3"/>
</dbReference>
<dbReference type="GO" id="GO:0034388">
    <property type="term" value="C:Pwp2p-containing subcomplex of 90S preribosome"/>
    <property type="evidence" value="ECO:0007669"/>
    <property type="project" value="TreeGrafter"/>
</dbReference>
<dbReference type="PANTHER" id="PTHR19858">
    <property type="entry name" value="WD40 REPEAT PROTEIN"/>
    <property type="match status" value="1"/>
</dbReference>
<dbReference type="OrthoDB" id="3142434at2759"/>
<dbReference type="PANTHER" id="PTHR19858:SF0">
    <property type="entry name" value="PERIODIC TRYPTOPHAN PROTEIN 2 HOMOLOG"/>
    <property type="match status" value="1"/>
</dbReference>
<dbReference type="EMBL" id="MIGC01001553">
    <property type="protein sequence ID" value="PHJ22666.1"/>
    <property type="molecule type" value="Genomic_DNA"/>
</dbReference>
<feature type="compositionally biased region" description="Basic and acidic residues" evidence="4">
    <location>
        <begin position="540"/>
        <end position="562"/>
    </location>
</feature>
<dbReference type="Pfam" id="PF00400">
    <property type="entry name" value="WD40"/>
    <property type="match status" value="4"/>
</dbReference>
<feature type="region of interest" description="Disordered" evidence="4">
    <location>
        <begin position="475"/>
        <end position="581"/>
    </location>
</feature>
<dbReference type="SMART" id="SM00320">
    <property type="entry name" value="WD40"/>
    <property type="match status" value="11"/>
</dbReference>
<dbReference type="InterPro" id="IPR015943">
    <property type="entry name" value="WD40/YVTN_repeat-like_dom_sf"/>
</dbReference>